<dbReference type="InterPro" id="IPR006630">
    <property type="entry name" value="La_HTH"/>
</dbReference>
<name>A0A6G0XD96_9STRA</name>
<dbReference type="GO" id="GO:0003723">
    <property type="term" value="F:RNA binding"/>
    <property type="evidence" value="ECO:0007669"/>
    <property type="project" value="UniProtKB-UniRule"/>
</dbReference>
<feature type="region of interest" description="Disordered" evidence="3">
    <location>
        <begin position="51"/>
        <end position="98"/>
    </location>
</feature>
<dbReference type="InterPro" id="IPR036388">
    <property type="entry name" value="WH-like_DNA-bd_sf"/>
</dbReference>
<reference evidence="5 6" key="1">
    <citation type="submission" date="2019-07" db="EMBL/GenBank/DDBJ databases">
        <title>Genomics analysis of Aphanomyces spp. identifies a new class of oomycete effector associated with host adaptation.</title>
        <authorList>
            <person name="Gaulin E."/>
        </authorList>
    </citation>
    <scope>NUCLEOTIDE SEQUENCE [LARGE SCALE GENOMIC DNA]</scope>
    <source>
        <strain evidence="5 6">ATCC 201684</strain>
    </source>
</reference>
<evidence type="ECO:0000256" key="1">
    <source>
        <dbReference type="ARBA" id="ARBA00022884"/>
    </source>
</evidence>
<dbReference type="PROSITE" id="PS50961">
    <property type="entry name" value="HTH_LA"/>
    <property type="match status" value="1"/>
</dbReference>
<dbReference type="VEuPathDB" id="FungiDB:AeMF1_017931"/>
<evidence type="ECO:0000256" key="2">
    <source>
        <dbReference type="PROSITE-ProRule" id="PRU00332"/>
    </source>
</evidence>
<protein>
    <recommendedName>
        <fullName evidence="4">HTH La-type RNA-binding domain-containing protein</fullName>
    </recommendedName>
</protein>
<dbReference type="Pfam" id="PF05383">
    <property type="entry name" value="La"/>
    <property type="match status" value="1"/>
</dbReference>
<dbReference type="InterPro" id="IPR045180">
    <property type="entry name" value="La_dom_prot"/>
</dbReference>
<keyword evidence="1 2" id="KW-0694">RNA-binding</keyword>
<comment type="caution">
    <text evidence="5">The sequence shown here is derived from an EMBL/GenBank/DDBJ whole genome shotgun (WGS) entry which is preliminary data.</text>
</comment>
<sequence>MTGANLESTLNTLCFLEPKATRIKMATIASASTGVKYRLVEAEEVDGQAQHLANSENGSFKKKSFNNNDAKVGARRNGSGGRWKNQNGGGRGRGRGQDSAQGTYYNGVFIPNNDVQVTAEYAKQQIEFFLSPDNLVRDTFLRQHMDVDGYVPVAFVGSFQSVYSIHQDYPSLLAAMKTSTFLEFDEKNEKIRPHDWQKWLWPTADGQYGVPRYIKVDEAAAEQ</sequence>
<organism evidence="5 6">
    <name type="scientific">Aphanomyces euteiches</name>
    <dbReference type="NCBI Taxonomy" id="100861"/>
    <lineage>
        <taxon>Eukaryota</taxon>
        <taxon>Sar</taxon>
        <taxon>Stramenopiles</taxon>
        <taxon>Oomycota</taxon>
        <taxon>Saprolegniomycetes</taxon>
        <taxon>Saprolegniales</taxon>
        <taxon>Verrucalvaceae</taxon>
        <taxon>Aphanomyces</taxon>
    </lineage>
</organism>
<evidence type="ECO:0000313" key="6">
    <source>
        <dbReference type="Proteomes" id="UP000481153"/>
    </source>
</evidence>
<dbReference type="AlphaFoldDB" id="A0A6G0XD96"/>
<accession>A0A6G0XD96</accession>
<evidence type="ECO:0000256" key="3">
    <source>
        <dbReference type="SAM" id="MobiDB-lite"/>
    </source>
</evidence>
<dbReference type="CDD" id="cd07323">
    <property type="entry name" value="LAM"/>
    <property type="match status" value="1"/>
</dbReference>
<dbReference type="SUPFAM" id="SSF46785">
    <property type="entry name" value="Winged helix' DNA-binding domain"/>
    <property type="match status" value="1"/>
</dbReference>
<proteinExistence type="predicted"/>
<gene>
    <name evidence="5" type="ORF">Ae201684_005975</name>
</gene>
<dbReference type="SMART" id="SM00715">
    <property type="entry name" value="LA"/>
    <property type="match status" value="1"/>
</dbReference>
<feature type="domain" description="HTH La-type RNA-binding" evidence="4">
    <location>
        <begin position="112"/>
        <end position="202"/>
    </location>
</feature>
<evidence type="ECO:0000259" key="4">
    <source>
        <dbReference type="PROSITE" id="PS50961"/>
    </source>
</evidence>
<keyword evidence="6" id="KW-1185">Reference proteome</keyword>
<dbReference type="Gene3D" id="1.10.10.10">
    <property type="entry name" value="Winged helix-like DNA-binding domain superfamily/Winged helix DNA-binding domain"/>
    <property type="match status" value="1"/>
</dbReference>
<dbReference type="InterPro" id="IPR036390">
    <property type="entry name" value="WH_DNA-bd_sf"/>
</dbReference>
<evidence type="ECO:0000313" key="5">
    <source>
        <dbReference type="EMBL" id="KAF0737979.1"/>
    </source>
</evidence>
<dbReference type="PANTHER" id="PTHR22792:SF157">
    <property type="entry name" value="LA PROTEIN"/>
    <property type="match status" value="1"/>
</dbReference>
<dbReference type="Proteomes" id="UP000481153">
    <property type="component" value="Unassembled WGS sequence"/>
</dbReference>
<dbReference type="PANTHER" id="PTHR22792">
    <property type="entry name" value="LUPUS LA PROTEIN-RELATED"/>
    <property type="match status" value="1"/>
</dbReference>
<dbReference type="EMBL" id="VJMJ01000079">
    <property type="protein sequence ID" value="KAF0737979.1"/>
    <property type="molecule type" value="Genomic_DNA"/>
</dbReference>